<evidence type="ECO:0000313" key="1">
    <source>
        <dbReference type="EMBL" id="KAI4311933.1"/>
    </source>
</evidence>
<gene>
    <name evidence="1" type="ORF">MLD38_036797</name>
</gene>
<protein>
    <submittedName>
        <fullName evidence="1">Uncharacterized protein</fullName>
    </submittedName>
</protein>
<dbReference type="EMBL" id="CM042890">
    <property type="protein sequence ID" value="KAI4311933.1"/>
    <property type="molecule type" value="Genomic_DNA"/>
</dbReference>
<proteinExistence type="predicted"/>
<reference evidence="2" key="1">
    <citation type="journal article" date="2023" name="Front. Plant Sci.">
        <title>Chromosomal-level genome assembly of Melastoma candidum provides insights into trichome evolution.</title>
        <authorList>
            <person name="Zhong Y."/>
            <person name="Wu W."/>
            <person name="Sun C."/>
            <person name="Zou P."/>
            <person name="Liu Y."/>
            <person name="Dai S."/>
            <person name="Zhou R."/>
        </authorList>
    </citation>
    <scope>NUCLEOTIDE SEQUENCE [LARGE SCALE GENOMIC DNA]</scope>
</reference>
<accession>A0ACB9LLS7</accession>
<keyword evidence="2" id="KW-1185">Reference proteome</keyword>
<organism evidence="1 2">
    <name type="scientific">Melastoma candidum</name>
    <dbReference type="NCBI Taxonomy" id="119954"/>
    <lineage>
        <taxon>Eukaryota</taxon>
        <taxon>Viridiplantae</taxon>
        <taxon>Streptophyta</taxon>
        <taxon>Embryophyta</taxon>
        <taxon>Tracheophyta</taxon>
        <taxon>Spermatophyta</taxon>
        <taxon>Magnoliopsida</taxon>
        <taxon>eudicotyledons</taxon>
        <taxon>Gunneridae</taxon>
        <taxon>Pentapetalae</taxon>
        <taxon>rosids</taxon>
        <taxon>malvids</taxon>
        <taxon>Myrtales</taxon>
        <taxon>Melastomataceae</taxon>
        <taxon>Melastomatoideae</taxon>
        <taxon>Melastomateae</taxon>
        <taxon>Melastoma</taxon>
    </lineage>
</organism>
<evidence type="ECO:0000313" key="2">
    <source>
        <dbReference type="Proteomes" id="UP001057402"/>
    </source>
</evidence>
<comment type="caution">
    <text evidence="1">The sequence shown here is derived from an EMBL/GenBank/DDBJ whole genome shotgun (WGS) entry which is preliminary data.</text>
</comment>
<name>A0ACB9LLS7_9MYRT</name>
<sequence length="100" mass="11043">MDKPRCCTTAFVVVVAVLVVPWAASACGDTSERTCRDCIIAQMKYGCPLCMAPVRCMARCLWRGTSRGKCSKRCDCHDGEKPRLSDCRSCLLKCKCDCLP</sequence>
<dbReference type="Proteomes" id="UP001057402">
    <property type="component" value="Chromosome 11"/>
</dbReference>